<dbReference type="GO" id="GO:0009380">
    <property type="term" value="C:excinuclease repair complex"/>
    <property type="evidence" value="ECO:0007669"/>
    <property type="project" value="TreeGrafter"/>
</dbReference>
<organism evidence="2 3">
    <name type="scientific">Peptoniphilus indolicus ATCC 29427</name>
    <dbReference type="NCBI Taxonomy" id="997350"/>
    <lineage>
        <taxon>Bacteria</taxon>
        <taxon>Bacillati</taxon>
        <taxon>Bacillota</taxon>
        <taxon>Tissierellia</taxon>
        <taxon>Tissierellales</taxon>
        <taxon>Peptoniphilaceae</taxon>
        <taxon>Peptoniphilus</taxon>
    </lineage>
</organism>
<protein>
    <submittedName>
        <fullName evidence="2">Excinuclease ABC subunit C</fullName>
        <ecNumber evidence="2">3.1.25.-</ecNumber>
    </submittedName>
</protein>
<dbReference type="EC" id="3.1.25.-" evidence="2"/>
<dbReference type="PANTHER" id="PTHR30562:SF1">
    <property type="entry name" value="UVRABC SYSTEM PROTEIN C"/>
    <property type="match status" value="1"/>
</dbReference>
<dbReference type="InterPro" id="IPR000305">
    <property type="entry name" value="GIY-YIG_endonuc"/>
</dbReference>
<dbReference type="InterPro" id="IPR035901">
    <property type="entry name" value="GIY-YIG_endonuc_sf"/>
</dbReference>
<dbReference type="GO" id="GO:0006974">
    <property type="term" value="P:DNA damage response"/>
    <property type="evidence" value="ECO:0007669"/>
    <property type="project" value="TreeGrafter"/>
</dbReference>
<dbReference type="GO" id="GO:0016787">
    <property type="term" value="F:hydrolase activity"/>
    <property type="evidence" value="ECO:0007669"/>
    <property type="project" value="UniProtKB-KW"/>
</dbReference>
<dbReference type="STRING" id="997350.HMPREF9129_1825"/>
<dbReference type="PROSITE" id="PS50164">
    <property type="entry name" value="GIY_YIG"/>
    <property type="match status" value="1"/>
</dbReference>
<evidence type="ECO:0000313" key="2">
    <source>
        <dbReference type="EMBL" id="EGY78027.1"/>
    </source>
</evidence>
<gene>
    <name evidence="2" type="ORF">HMPREF9129_1825</name>
</gene>
<proteinExistence type="predicted"/>
<feature type="domain" description="GIY-YIG" evidence="1">
    <location>
        <begin position="13"/>
        <end position="39"/>
    </location>
</feature>
<dbReference type="InterPro" id="IPR050066">
    <property type="entry name" value="UvrABC_protein_C"/>
</dbReference>
<dbReference type="AlphaFoldDB" id="G4D5Z5"/>
<accession>G4D5Z5</accession>
<name>G4D5Z5_9FIRM</name>
<evidence type="ECO:0000313" key="3">
    <source>
        <dbReference type="Proteomes" id="UP000003422"/>
    </source>
</evidence>
<dbReference type="Gene3D" id="3.40.1440.10">
    <property type="entry name" value="GIY-YIG endonuclease"/>
    <property type="match status" value="1"/>
</dbReference>
<sequence>MDDIEGRLKKLPDLPGVYIMKNAQDEIIYVGKAKNLKRG</sequence>
<dbReference type="PATRIC" id="fig|997350.3.peg.1750"/>
<dbReference type="SUPFAM" id="SSF82771">
    <property type="entry name" value="GIY-YIG endonuclease"/>
    <property type="match status" value="1"/>
</dbReference>
<comment type="caution">
    <text evidence="2">The sequence shown here is derived from an EMBL/GenBank/DDBJ whole genome shotgun (WGS) entry which is preliminary data.</text>
</comment>
<dbReference type="HOGENOM" id="CLU_3314315_0_0_9"/>
<dbReference type="EMBL" id="AGBB01000181">
    <property type="protein sequence ID" value="EGY78027.1"/>
    <property type="molecule type" value="Genomic_DNA"/>
</dbReference>
<dbReference type="PANTHER" id="PTHR30562">
    <property type="entry name" value="UVRC/OXIDOREDUCTASE"/>
    <property type="match status" value="1"/>
</dbReference>
<keyword evidence="2" id="KW-0378">Hydrolase</keyword>
<dbReference type="Proteomes" id="UP000003422">
    <property type="component" value="Unassembled WGS sequence"/>
</dbReference>
<evidence type="ECO:0000259" key="1">
    <source>
        <dbReference type="PROSITE" id="PS50164"/>
    </source>
</evidence>
<dbReference type="Pfam" id="PF01541">
    <property type="entry name" value="GIY-YIG"/>
    <property type="match status" value="1"/>
</dbReference>
<reference evidence="2 3" key="1">
    <citation type="submission" date="2011-06" db="EMBL/GenBank/DDBJ databases">
        <authorList>
            <person name="Muzny D."/>
            <person name="Qin X."/>
            <person name="Deng J."/>
            <person name="Jiang H."/>
            <person name="Liu Y."/>
            <person name="Qu J."/>
            <person name="Song X.-Z."/>
            <person name="Zhang L."/>
            <person name="Thornton R."/>
            <person name="Coyle M."/>
            <person name="Francisco L."/>
            <person name="Jackson L."/>
            <person name="Javaid M."/>
            <person name="Korchina V."/>
            <person name="Kovar C."/>
            <person name="Mata R."/>
            <person name="Mathew T."/>
            <person name="Ngo R."/>
            <person name="Nguyen L."/>
            <person name="Nguyen N."/>
            <person name="Okwuonu G."/>
            <person name="Ongeri F."/>
            <person name="Pham C."/>
            <person name="Simmons D."/>
            <person name="Wilczek-Boney K."/>
            <person name="Hale W."/>
            <person name="Jakkamsetti A."/>
            <person name="Pham P."/>
            <person name="Ruth R."/>
            <person name="San Lucas F."/>
            <person name="Warren J."/>
            <person name="Zhang J."/>
            <person name="Zhao Z."/>
            <person name="Zhou C."/>
            <person name="Zhu D."/>
            <person name="Lee S."/>
            <person name="Bess C."/>
            <person name="Blankenburg K."/>
            <person name="Forbes L."/>
            <person name="Fu Q."/>
            <person name="Gubbala S."/>
            <person name="Hirani K."/>
            <person name="Jayaseelan J.C."/>
            <person name="Lara F."/>
            <person name="Munidasa M."/>
            <person name="Palculict T."/>
            <person name="Patil S."/>
            <person name="Pu L.-L."/>
            <person name="Saada N."/>
            <person name="Tang L."/>
            <person name="Weissenberger G."/>
            <person name="Zhu Y."/>
            <person name="Hemphill L."/>
            <person name="Shang Y."/>
            <person name="Youmans B."/>
            <person name="Ayvaz T."/>
            <person name="Ross M."/>
            <person name="Santibanez J."/>
            <person name="Aqrawi P."/>
            <person name="Gross S."/>
            <person name="Joshi V."/>
            <person name="Fowler G."/>
            <person name="Nazareth L."/>
            <person name="Reid J."/>
            <person name="Worley K."/>
            <person name="Petrosino J."/>
            <person name="Highlander S."/>
            <person name="Gibbs R."/>
        </authorList>
    </citation>
    <scope>NUCLEOTIDE SEQUENCE [LARGE SCALE GENOMIC DNA]</scope>
    <source>
        <strain evidence="2 3">ATCC 29427</strain>
    </source>
</reference>
<keyword evidence="3" id="KW-1185">Reference proteome</keyword>